<dbReference type="SUPFAM" id="SSF52777">
    <property type="entry name" value="CoA-dependent acyltransferases"/>
    <property type="match status" value="1"/>
</dbReference>
<keyword evidence="4" id="KW-0816">Tricarboxylic acid cycle</keyword>
<evidence type="ECO:0000313" key="15">
    <source>
        <dbReference type="Proteomes" id="UP000234847"/>
    </source>
</evidence>
<comment type="catalytic activity">
    <reaction evidence="11">
        <text>N(6)-[(R)-dihydrolipoyl]-L-lysyl-[protein] + succinyl-CoA = N(6)-[(R)-S(8)-succinyldihydrolipoyl]-L-lysyl-[protein] + CoA</text>
        <dbReference type="Rhea" id="RHEA:15213"/>
        <dbReference type="Rhea" id="RHEA-COMP:10475"/>
        <dbReference type="Rhea" id="RHEA-COMP:20092"/>
        <dbReference type="ChEBI" id="CHEBI:57287"/>
        <dbReference type="ChEBI" id="CHEBI:57292"/>
        <dbReference type="ChEBI" id="CHEBI:83100"/>
        <dbReference type="ChEBI" id="CHEBI:83120"/>
        <dbReference type="EC" id="2.3.1.61"/>
    </reaction>
</comment>
<dbReference type="Pfam" id="PF02779">
    <property type="entry name" value="Transket_pyr"/>
    <property type="match status" value="1"/>
</dbReference>
<gene>
    <name evidence="14" type="primary">kgd</name>
    <name evidence="14" type="ORF">CYJ95_02225</name>
</gene>
<dbReference type="GO" id="GO:0006099">
    <property type="term" value="P:tricarboxylic acid cycle"/>
    <property type="evidence" value="ECO:0007669"/>
    <property type="project" value="UniProtKB-KW"/>
</dbReference>
<feature type="compositionally biased region" description="Basic and acidic residues" evidence="12">
    <location>
        <begin position="54"/>
        <end position="82"/>
    </location>
</feature>
<comment type="cofactor">
    <cofactor evidence="1">
        <name>Mg(2+)</name>
        <dbReference type="ChEBI" id="CHEBI:18420"/>
    </cofactor>
</comment>
<dbReference type="SUPFAM" id="SSF52518">
    <property type="entry name" value="Thiamin diphosphate-binding fold (THDP-binding)"/>
    <property type="match status" value="2"/>
</dbReference>
<dbReference type="InterPro" id="IPR031717">
    <property type="entry name" value="ODO-1/KGD_C"/>
</dbReference>
<dbReference type="NCBIfam" id="NF008907">
    <property type="entry name" value="PRK12270.1"/>
    <property type="match status" value="1"/>
</dbReference>
<dbReference type="AlphaFoldDB" id="A0AAX0VP24"/>
<evidence type="ECO:0000259" key="13">
    <source>
        <dbReference type="SMART" id="SM00861"/>
    </source>
</evidence>
<evidence type="ECO:0000256" key="6">
    <source>
        <dbReference type="ARBA" id="ARBA00022842"/>
    </source>
</evidence>
<accession>A0AAX0VP24</accession>
<dbReference type="GO" id="GO:0004149">
    <property type="term" value="F:dihydrolipoyllysine-residue succinyltransferase activity"/>
    <property type="evidence" value="ECO:0007669"/>
    <property type="project" value="UniProtKB-EC"/>
</dbReference>
<dbReference type="NCBIfam" id="TIGR00239">
    <property type="entry name" value="2oxo_dh_E1"/>
    <property type="match status" value="1"/>
</dbReference>
<dbReference type="NCBIfam" id="NF006914">
    <property type="entry name" value="PRK09404.1"/>
    <property type="match status" value="1"/>
</dbReference>
<evidence type="ECO:0000256" key="1">
    <source>
        <dbReference type="ARBA" id="ARBA00001946"/>
    </source>
</evidence>
<dbReference type="GO" id="GO:0030976">
    <property type="term" value="F:thiamine pyrophosphate binding"/>
    <property type="evidence" value="ECO:0007669"/>
    <property type="project" value="InterPro"/>
</dbReference>
<dbReference type="GO" id="GO:0005829">
    <property type="term" value="C:cytosol"/>
    <property type="evidence" value="ECO:0007669"/>
    <property type="project" value="TreeGrafter"/>
</dbReference>
<evidence type="ECO:0000256" key="9">
    <source>
        <dbReference type="ARBA" id="ARBA00023268"/>
    </source>
</evidence>
<dbReference type="Gene3D" id="3.40.50.12470">
    <property type="match status" value="1"/>
</dbReference>
<comment type="catalytic activity">
    <reaction evidence="10">
        <text>N(6)-[(R)-lipoyl]-L-lysyl-[protein] + 2-oxoglutarate + H(+) = N(6)-[(R)-S(8)-succinyldihydrolipoyl]-L-lysyl-[protein] + CO2</text>
        <dbReference type="Rhea" id="RHEA:12188"/>
        <dbReference type="Rhea" id="RHEA-COMP:10474"/>
        <dbReference type="Rhea" id="RHEA-COMP:20092"/>
        <dbReference type="ChEBI" id="CHEBI:15378"/>
        <dbReference type="ChEBI" id="CHEBI:16526"/>
        <dbReference type="ChEBI" id="CHEBI:16810"/>
        <dbReference type="ChEBI" id="CHEBI:83099"/>
        <dbReference type="ChEBI" id="CHEBI:83120"/>
        <dbReference type="EC" id="1.2.4.2"/>
    </reaction>
</comment>
<protein>
    <submittedName>
        <fullName evidence="14">Multifunctional oxoglutarate decarboxylase/oxoglutarate dehydrogenase thiamine pyrophosphate-binding subunit/dihydrolipoyllysine-residue succinyltransferase subunit</fullName>
        <ecNumber evidence="14">4.1.1.71</ecNumber>
    </submittedName>
</protein>
<dbReference type="Pfam" id="PF00676">
    <property type="entry name" value="E1_dh"/>
    <property type="match status" value="1"/>
</dbReference>
<dbReference type="RefSeq" id="WP_101965579.1">
    <property type="nucleotide sequence ID" value="NZ_JBEZYE010000047.1"/>
</dbReference>
<dbReference type="GO" id="GO:0008683">
    <property type="term" value="F:2-oxoglutarate decarboxylase activity"/>
    <property type="evidence" value="ECO:0007669"/>
    <property type="project" value="UniProtKB-EC"/>
</dbReference>
<feature type="region of interest" description="Disordered" evidence="12">
    <location>
        <begin position="843"/>
        <end position="870"/>
    </location>
</feature>
<keyword evidence="6" id="KW-0460">Magnesium</keyword>
<dbReference type="CDD" id="cd02016">
    <property type="entry name" value="TPP_E1_OGDC_like"/>
    <property type="match status" value="1"/>
</dbReference>
<dbReference type="Gene3D" id="1.10.287.1150">
    <property type="entry name" value="TPP helical domain"/>
    <property type="match status" value="1"/>
</dbReference>
<keyword evidence="5" id="KW-0479">Metal-binding</keyword>
<sequence length="1251" mass="136600">MPELTSDRLAQEFPGNERLVAEIYRKYREDSGSVDRQWAQIFARLEASAPAAEAEPKAAAKAEPKAAAEAEPKAAARAEPKATAKVTEPKAATAPARGAQPKETSVSTGPKAKKTPAAQAVPSEPADTATTTADEKQEKATVLKGMAKAVATNMDASLSMPTATTVRDLPAKVLIDNRVVINSHLARTRGGKVSFTHLIGYAVVRALAAMPSMNVTYEERDGKPTMVEPAHVNFGLAIDLPRPDGTRALVVPNVKAAETLDFRGFWKAYDDLVQRARKNKLTMDDYAGTTVSLTNPGGIGTVHSVPRLSQGQAAIIGVGALTYPAAFQGAAESTLHDLAISKTITLTSTYDHRVIQGAGSGEFLKIVHGLLLGEDGFYDEVFHSLRIPYEPVRWAQDVQVNPEEQIGKVARIQQLIHAYRDRGHLLANVDPLEYSMAYHPDLDIREHGLTLWDLDRQWPTGGFGGASSLTLRKILGVLRDAYCRTIGVEYMHIQDPAERAWFQEKLEQPYAKPTREEQLRILGRLNAAEAFETFLQTKYIGQKRFSLEGGESLIPLLDGILGDAADAGLDEVAIGMAHRGRLNVLTNIAGKTYSQVFREFEGATPGGASGSGDVKYHMGTEGTFVSDAGNSTRVYLAANPSHLEAVDPVLEGVVRAKQDRLDLGGQRPDSFSVLPILVHGDAAFAGQGVVTEVLQLSQLPGYRTGGTIHVIVNNQVGFTTPPTQARSAVYSTDVAKTIQAPIFHVNGDEPESVVHVAQLAFEYRQRFNKDVVIDLVCYRRRGHNEGDDPSMTQPRMYNLIEQKRSTRKLYVESLVGRGDITQEEADSALKDYQQQLERVFAETHEDAPASGGEGLRPAEDRDAAPEAPASTAISAETLRAIGQAHIDVPEGFTVHPKLAALLERRAKMAVDGGIDWGFAELAAFGSLLMEGVPVRLAGQDSQRGTFTQRHSVFHDRITDETWAPLKHLSEDQAKFWVYNSLLSEYAALGFEYGYSVERSDALVLWEAQFGDFVNGAQTIIDEFISSADQKWSQTSSVVLLLPHGYEGQGPDHSSARIERFLQMCAEDNMRVVNPSTGANHFHLLREQAYARPRRPLVVFTPKQLLRLKAAANSVEDFTEGRFQPVIPDAGVDAKDVTRVLLVSGRLYYDLLARREKSGDTSTAIVRVEQLYPLPLDEIRKALRAYPNADVAWVQDEPANQGPWPFMALNLVPQLDGPVTLVSRPASAATSAGTKGRHDQELSTLLDAAFGR</sequence>
<dbReference type="PIRSF" id="PIRSF000157">
    <property type="entry name" value="Oxoglu_dh_E1"/>
    <property type="match status" value="1"/>
</dbReference>
<dbReference type="Pfam" id="PF16870">
    <property type="entry name" value="OxoGdeHyase_C"/>
    <property type="match status" value="1"/>
</dbReference>
<dbReference type="GO" id="GO:0004591">
    <property type="term" value="F:oxoglutarate dehydrogenase (succinyl-transferring) activity"/>
    <property type="evidence" value="ECO:0007669"/>
    <property type="project" value="UniProtKB-EC"/>
</dbReference>
<proteinExistence type="predicted"/>
<evidence type="ECO:0000256" key="4">
    <source>
        <dbReference type="ARBA" id="ARBA00022532"/>
    </source>
</evidence>
<dbReference type="Gene3D" id="3.30.559.10">
    <property type="entry name" value="Chloramphenicol acetyltransferase-like domain"/>
    <property type="match status" value="1"/>
</dbReference>
<evidence type="ECO:0000256" key="5">
    <source>
        <dbReference type="ARBA" id="ARBA00022723"/>
    </source>
</evidence>
<dbReference type="PANTHER" id="PTHR23152">
    <property type="entry name" value="2-OXOGLUTARATE DEHYDROGENASE"/>
    <property type="match status" value="1"/>
</dbReference>
<dbReference type="InterPro" id="IPR029061">
    <property type="entry name" value="THDP-binding"/>
</dbReference>
<comment type="pathway">
    <text evidence="3">Carbohydrate metabolism; tricarboxylic acid cycle; succinyl-CoA from 2-oxoglutarate (dehydrogenase route): step 1/1.</text>
</comment>
<dbReference type="PANTHER" id="PTHR23152:SF4">
    <property type="entry name" value="2-OXOADIPATE DEHYDROGENASE COMPLEX COMPONENT E1"/>
    <property type="match status" value="1"/>
</dbReference>
<feature type="region of interest" description="Disordered" evidence="12">
    <location>
        <begin position="48"/>
        <end position="139"/>
    </location>
</feature>
<dbReference type="Proteomes" id="UP000234847">
    <property type="component" value="Unassembled WGS sequence"/>
</dbReference>
<dbReference type="InterPro" id="IPR011603">
    <property type="entry name" value="2oxoglutarate_DH_E1"/>
</dbReference>
<organism evidence="14 15">
    <name type="scientific">Micrococcus luteus</name>
    <name type="common">Micrococcus lysodeikticus</name>
    <dbReference type="NCBI Taxonomy" id="1270"/>
    <lineage>
        <taxon>Bacteria</taxon>
        <taxon>Bacillati</taxon>
        <taxon>Actinomycetota</taxon>
        <taxon>Actinomycetes</taxon>
        <taxon>Micrococcales</taxon>
        <taxon>Micrococcaceae</taxon>
        <taxon>Micrococcus</taxon>
    </lineage>
</organism>
<evidence type="ECO:0000256" key="11">
    <source>
        <dbReference type="ARBA" id="ARBA00052761"/>
    </source>
</evidence>
<keyword evidence="8" id="KW-0786">Thiamine pyrophosphate</keyword>
<dbReference type="Gene3D" id="3.40.50.11610">
    <property type="entry name" value="Multifunctional 2-oxoglutarate metabolism enzyme, C-terminal domain"/>
    <property type="match status" value="1"/>
</dbReference>
<dbReference type="InterPro" id="IPR001017">
    <property type="entry name" value="DH_E1"/>
</dbReference>
<comment type="caution">
    <text evidence="14">The sequence shown here is derived from an EMBL/GenBank/DDBJ whole genome shotgun (WGS) entry which is preliminary data.</text>
</comment>
<evidence type="ECO:0000256" key="7">
    <source>
        <dbReference type="ARBA" id="ARBA00023002"/>
    </source>
</evidence>
<name>A0AAX0VP24_MICLU</name>
<comment type="cofactor">
    <cofactor evidence="2">
        <name>thiamine diphosphate</name>
        <dbReference type="ChEBI" id="CHEBI:58937"/>
    </cofactor>
</comment>
<dbReference type="InterPro" id="IPR005475">
    <property type="entry name" value="Transketolase-like_Pyr-bd"/>
</dbReference>
<reference evidence="14 15" key="1">
    <citation type="submission" date="2017-12" db="EMBL/GenBank/DDBJ databases">
        <title>Phylogenetic diversity of female urinary microbiome.</title>
        <authorList>
            <person name="Thomas-White K."/>
            <person name="Wolfe A.J."/>
        </authorList>
    </citation>
    <scope>NUCLEOTIDE SEQUENCE [LARGE SCALE GENOMIC DNA]</scope>
    <source>
        <strain evidence="14 15">UMB0038</strain>
    </source>
</reference>
<evidence type="ECO:0000313" key="14">
    <source>
        <dbReference type="EMBL" id="PKZ83739.1"/>
    </source>
</evidence>
<evidence type="ECO:0000256" key="8">
    <source>
        <dbReference type="ARBA" id="ARBA00023052"/>
    </source>
</evidence>
<feature type="domain" description="Transketolase-like pyrimidine-binding" evidence="13">
    <location>
        <begin position="914"/>
        <end position="1107"/>
    </location>
</feature>
<dbReference type="InterPro" id="IPR001078">
    <property type="entry name" value="2-oxoacid_DH_actylTfrase"/>
</dbReference>
<evidence type="ECO:0000256" key="12">
    <source>
        <dbReference type="SAM" id="MobiDB-lite"/>
    </source>
</evidence>
<keyword evidence="14" id="KW-0456">Lyase</keyword>
<dbReference type="SMART" id="SM00861">
    <property type="entry name" value="Transket_pyr"/>
    <property type="match status" value="1"/>
</dbReference>
<keyword evidence="7" id="KW-0560">Oxidoreductase</keyword>
<dbReference type="InterPro" id="IPR042179">
    <property type="entry name" value="KGD_C_sf"/>
</dbReference>
<dbReference type="GO" id="GO:0000287">
    <property type="term" value="F:magnesium ion binding"/>
    <property type="evidence" value="ECO:0007669"/>
    <property type="project" value="UniProtKB-ARBA"/>
</dbReference>
<evidence type="ECO:0000256" key="2">
    <source>
        <dbReference type="ARBA" id="ARBA00001964"/>
    </source>
</evidence>
<dbReference type="Gene3D" id="3.40.50.970">
    <property type="match status" value="1"/>
</dbReference>
<evidence type="ECO:0000256" key="3">
    <source>
        <dbReference type="ARBA" id="ARBA00004813"/>
    </source>
</evidence>
<dbReference type="Pfam" id="PF00198">
    <property type="entry name" value="2-oxoacid_dh"/>
    <property type="match status" value="1"/>
</dbReference>
<keyword evidence="9" id="KW-0511">Multifunctional enzyme</keyword>
<dbReference type="GO" id="GO:0045252">
    <property type="term" value="C:oxoglutarate dehydrogenase complex"/>
    <property type="evidence" value="ECO:0007669"/>
    <property type="project" value="TreeGrafter"/>
</dbReference>
<dbReference type="EMBL" id="PKJT01000001">
    <property type="protein sequence ID" value="PKZ83739.1"/>
    <property type="molecule type" value="Genomic_DNA"/>
</dbReference>
<dbReference type="EC" id="4.1.1.71" evidence="14"/>
<evidence type="ECO:0000256" key="10">
    <source>
        <dbReference type="ARBA" id="ARBA00051911"/>
    </source>
</evidence>
<dbReference type="InterPro" id="IPR023213">
    <property type="entry name" value="CAT-like_dom_sf"/>
</dbReference>